<organism evidence="8 9">
    <name type="scientific">Kineothrix alysoides</name>
    <dbReference type="NCBI Taxonomy" id="1469948"/>
    <lineage>
        <taxon>Bacteria</taxon>
        <taxon>Bacillati</taxon>
        <taxon>Bacillota</taxon>
        <taxon>Clostridia</taxon>
        <taxon>Lachnospirales</taxon>
        <taxon>Lachnospiraceae</taxon>
        <taxon>Kineothrix</taxon>
    </lineage>
</organism>
<comment type="caution">
    <text evidence="8">The sequence shown here is derived from an EMBL/GenBank/DDBJ whole genome shotgun (WGS) entry which is preliminary data.</text>
</comment>
<dbReference type="Proteomes" id="UP000295718">
    <property type="component" value="Unassembled WGS sequence"/>
</dbReference>
<keyword evidence="3 6" id="KW-0808">Transferase</keyword>
<dbReference type="PRINTS" id="PR00105">
    <property type="entry name" value="C5METTRFRASE"/>
</dbReference>
<dbReference type="Gene3D" id="3.90.120.10">
    <property type="entry name" value="DNA Methylase, subunit A, domain 2"/>
    <property type="match status" value="2"/>
</dbReference>
<dbReference type="Gene3D" id="3.40.50.150">
    <property type="entry name" value="Vaccinia Virus protein VP39"/>
    <property type="match status" value="1"/>
</dbReference>
<dbReference type="EC" id="2.1.1.37" evidence="1"/>
<dbReference type="InterPro" id="IPR029063">
    <property type="entry name" value="SAM-dependent_MTases_sf"/>
</dbReference>
<dbReference type="NCBIfam" id="TIGR00675">
    <property type="entry name" value="dcm"/>
    <property type="match status" value="1"/>
</dbReference>
<dbReference type="STRING" id="1469948.GCA_000732725_03880"/>
<keyword evidence="4 6" id="KW-0949">S-adenosyl-L-methionine</keyword>
<evidence type="ECO:0000256" key="3">
    <source>
        <dbReference type="ARBA" id="ARBA00022679"/>
    </source>
</evidence>
<feature type="active site" evidence="6">
    <location>
        <position position="103"/>
    </location>
</feature>
<evidence type="ECO:0000256" key="6">
    <source>
        <dbReference type="PROSITE-ProRule" id="PRU01016"/>
    </source>
</evidence>
<dbReference type="InterPro" id="IPR050750">
    <property type="entry name" value="C5-MTase"/>
</dbReference>
<dbReference type="Pfam" id="PF00145">
    <property type="entry name" value="DNA_methylase"/>
    <property type="match status" value="3"/>
</dbReference>
<dbReference type="PROSITE" id="PS51679">
    <property type="entry name" value="SAM_MT_C5"/>
    <property type="match status" value="1"/>
</dbReference>
<dbReference type="InterPro" id="IPR001525">
    <property type="entry name" value="C5_MeTfrase"/>
</dbReference>
<evidence type="ECO:0000256" key="1">
    <source>
        <dbReference type="ARBA" id="ARBA00011975"/>
    </source>
</evidence>
<evidence type="ECO:0000313" key="9">
    <source>
        <dbReference type="Proteomes" id="UP000295718"/>
    </source>
</evidence>
<evidence type="ECO:0000256" key="2">
    <source>
        <dbReference type="ARBA" id="ARBA00022603"/>
    </source>
</evidence>
<comment type="similarity">
    <text evidence="6 7">Belongs to the class I-like SAM-binding methyltransferase superfamily. C5-methyltransferase family.</text>
</comment>
<dbReference type="GO" id="GO:0009307">
    <property type="term" value="P:DNA restriction-modification system"/>
    <property type="evidence" value="ECO:0007669"/>
    <property type="project" value="UniProtKB-KW"/>
</dbReference>
<dbReference type="EMBL" id="SLUO01000008">
    <property type="protein sequence ID" value="TCL57659.1"/>
    <property type="molecule type" value="Genomic_DNA"/>
</dbReference>
<name>A0A4R1QUL0_9FIRM</name>
<dbReference type="GO" id="GO:0003886">
    <property type="term" value="F:DNA (cytosine-5-)-methyltransferase activity"/>
    <property type="evidence" value="ECO:0007669"/>
    <property type="project" value="UniProtKB-EC"/>
</dbReference>
<dbReference type="SUPFAM" id="SSF53335">
    <property type="entry name" value="S-adenosyl-L-methionine-dependent methyltransferases"/>
    <property type="match status" value="1"/>
</dbReference>
<dbReference type="PANTHER" id="PTHR46098">
    <property type="entry name" value="TRNA (CYTOSINE(38)-C(5))-METHYLTRANSFERASE"/>
    <property type="match status" value="1"/>
</dbReference>
<gene>
    <name evidence="8" type="ORF">EDD76_108194</name>
</gene>
<reference evidence="8 9" key="1">
    <citation type="submission" date="2019-03" db="EMBL/GenBank/DDBJ databases">
        <title>Genomic Encyclopedia of Type Strains, Phase IV (KMG-IV): sequencing the most valuable type-strain genomes for metagenomic binning, comparative biology and taxonomic classification.</title>
        <authorList>
            <person name="Goeker M."/>
        </authorList>
    </citation>
    <scope>NUCLEOTIDE SEQUENCE [LARGE SCALE GENOMIC DNA]</scope>
    <source>
        <strain evidence="8 9">DSM 100556</strain>
    </source>
</reference>
<keyword evidence="5" id="KW-0680">Restriction system</keyword>
<keyword evidence="2 6" id="KW-0489">Methyltransferase</keyword>
<dbReference type="AlphaFoldDB" id="A0A4R1QUL0"/>
<accession>A0A4R1QUL0</accession>
<evidence type="ECO:0000256" key="5">
    <source>
        <dbReference type="ARBA" id="ARBA00022747"/>
    </source>
</evidence>
<dbReference type="PANTHER" id="PTHR46098:SF1">
    <property type="entry name" value="TRNA (CYTOSINE(38)-C(5))-METHYLTRANSFERASE"/>
    <property type="match status" value="1"/>
</dbReference>
<evidence type="ECO:0000256" key="7">
    <source>
        <dbReference type="RuleBase" id="RU000416"/>
    </source>
</evidence>
<keyword evidence="9" id="KW-1185">Reference proteome</keyword>
<protein>
    <recommendedName>
        <fullName evidence="1">DNA (cytosine-5-)-methyltransferase</fullName>
        <ecNumber evidence="1">2.1.1.37</ecNumber>
    </recommendedName>
</protein>
<sequence length="491" mass="54740">MEFLDLFSGIGGFRRGLERSGHKCVGHVEIDKYANISYMAMYGLSYCKYENSEEGNICRICDSEVREHCDGKNCKSEWFAKDIKQLGTGEIPKAEIWTFGFPCQDISLSGRRAGLAGKRSGLFFTVAGLLKSTKAEDKPRFLIVENVKHLMSSEDGGDFTTVLLHLWEAGYDLEWQCVNSKDFGVPQNRERVYLVGYFGGRGGRKVFPLTGANTASVKKIIDGSQGARVYSSKGLSVTLTAEGGGVGGKTGLYLCETKKPEEWMKCFNEQDLLECGAHQYAGFISYKKEPDMTQWARCLVAHYDAGITRFGTSSGVLHCTACMEKCTQARATLTPERMEKRQNGRRFKEDGEPGFTLTAVDRHGVMLLQCPYKMGLPIKEATKKGYVLARHGDGINLAYPNSKVRRGRVGKQCAQTLLTESSMGVLVYCRIRKLTPKECFRLQAFEDYLFERAKAAGVSDAQLYRQAGNSVTVNIVYEIGVCLAEMEDKYY</sequence>
<dbReference type="GO" id="GO:0032259">
    <property type="term" value="P:methylation"/>
    <property type="evidence" value="ECO:0007669"/>
    <property type="project" value="UniProtKB-KW"/>
</dbReference>
<proteinExistence type="inferred from homology"/>
<dbReference type="RefSeq" id="WP_051869883.1">
    <property type="nucleotide sequence ID" value="NZ_JPNB01000003.1"/>
</dbReference>
<evidence type="ECO:0000313" key="8">
    <source>
        <dbReference type="EMBL" id="TCL57659.1"/>
    </source>
</evidence>
<evidence type="ECO:0000256" key="4">
    <source>
        <dbReference type="ARBA" id="ARBA00022691"/>
    </source>
</evidence>